<dbReference type="Proteomes" id="UP000077266">
    <property type="component" value="Unassembled WGS sequence"/>
</dbReference>
<name>A0A165C4M4_EXIGL</name>
<dbReference type="AlphaFoldDB" id="A0A165C4M4"/>
<evidence type="ECO:0000313" key="3">
    <source>
        <dbReference type="Proteomes" id="UP000077266"/>
    </source>
</evidence>
<protein>
    <submittedName>
        <fullName evidence="2">Uncharacterized protein</fullName>
    </submittedName>
</protein>
<keyword evidence="3" id="KW-1185">Reference proteome</keyword>
<organism evidence="2 3">
    <name type="scientific">Exidia glandulosa HHB12029</name>
    <dbReference type="NCBI Taxonomy" id="1314781"/>
    <lineage>
        <taxon>Eukaryota</taxon>
        <taxon>Fungi</taxon>
        <taxon>Dikarya</taxon>
        <taxon>Basidiomycota</taxon>
        <taxon>Agaricomycotina</taxon>
        <taxon>Agaricomycetes</taxon>
        <taxon>Auriculariales</taxon>
        <taxon>Exidiaceae</taxon>
        <taxon>Exidia</taxon>
    </lineage>
</organism>
<gene>
    <name evidence="2" type="ORF">EXIGLDRAFT_779304</name>
</gene>
<dbReference type="EMBL" id="KV426366">
    <property type="protein sequence ID" value="KZV81806.1"/>
    <property type="molecule type" value="Genomic_DNA"/>
</dbReference>
<evidence type="ECO:0000256" key="1">
    <source>
        <dbReference type="SAM" id="MobiDB-lite"/>
    </source>
</evidence>
<feature type="region of interest" description="Disordered" evidence="1">
    <location>
        <begin position="59"/>
        <end position="83"/>
    </location>
</feature>
<reference evidence="2 3" key="1">
    <citation type="journal article" date="2016" name="Mol. Biol. Evol.">
        <title>Comparative Genomics of Early-Diverging Mushroom-Forming Fungi Provides Insights into the Origins of Lignocellulose Decay Capabilities.</title>
        <authorList>
            <person name="Nagy L.G."/>
            <person name="Riley R."/>
            <person name="Tritt A."/>
            <person name="Adam C."/>
            <person name="Daum C."/>
            <person name="Floudas D."/>
            <person name="Sun H."/>
            <person name="Yadav J.S."/>
            <person name="Pangilinan J."/>
            <person name="Larsson K.H."/>
            <person name="Matsuura K."/>
            <person name="Barry K."/>
            <person name="Labutti K."/>
            <person name="Kuo R."/>
            <person name="Ohm R.A."/>
            <person name="Bhattacharya S.S."/>
            <person name="Shirouzu T."/>
            <person name="Yoshinaga Y."/>
            <person name="Martin F.M."/>
            <person name="Grigoriev I.V."/>
            <person name="Hibbett D.S."/>
        </authorList>
    </citation>
    <scope>NUCLEOTIDE SEQUENCE [LARGE SCALE GENOMIC DNA]</scope>
    <source>
        <strain evidence="2 3">HHB12029</strain>
    </source>
</reference>
<evidence type="ECO:0000313" key="2">
    <source>
        <dbReference type="EMBL" id="KZV81806.1"/>
    </source>
</evidence>
<proteinExistence type="predicted"/>
<sequence length="207" mass="22349">MLIGIDESYPLESAARLIPVLVVTRQPNRAQLAAHSSYQHNISATLPPPNALLLEQDAVREDARSDRSAPPVVELEDGELEEGELRDNGDVMKDLDTRERTSGSSLTALFVSSSNAAPLVPYANLSSTTPSIAVSSASRTRVQLGDSRLAIERAASGRISLVRHVAKRSTLHHRLLRRETVCAVEKKGLNHPVGAPTAVQAFTPHAR</sequence>
<accession>A0A165C4M4</accession>
<dbReference type="InParanoid" id="A0A165C4M4"/>